<dbReference type="Proteomes" id="UP000016587">
    <property type="component" value="Chromosome"/>
</dbReference>
<accession>T2G7I3</accession>
<evidence type="ECO:0000313" key="1">
    <source>
        <dbReference type="EMBL" id="AGW12149.1"/>
    </source>
</evidence>
<dbReference type="OrthoDB" id="5441423at2"/>
<dbReference type="EMBL" id="CP006585">
    <property type="protein sequence ID" value="AGW12149.1"/>
    <property type="molecule type" value="Genomic_DNA"/>
</dbReference>
<keyword evidence="2" id="KW-1185">Reference proteome</keyword>
<dbReference type="KEGG" id="dgg:DGI_0215"/>
<reference evidence="2" key="2">
    <citation type="submission" date="2013-07" db="EMBL/GenBank/DDBJ databases">
        <authorList>
            <person name="Morais-Silva F.O."/>
            <person name="Rezende A.M."/>
            <person name="Pimentel C."/>
            <person name="Resende D.M."/>
            <person name="Santos C.I."/>
            <person name="Clemente C."/>
            <person name="de Oliveira L.M."/>
            <person name="da Silva S.M."/>
            <person name="Costa D.A."/>
            <person name="Varela-Raposo A."/>
            <person name="Horacio E.C.A."/>
            <person name="Matos M."/>
            <person name="Flores O."/>
            <person name="Ruiz J.C."/>
            <person name="Rodrigues-Pousada C."/>
        </authorList>
    </citation>
    <scope>NUCLEOTIDE SEQUENCE [LARGE SCALE GENOMIC DNA]</scope>
    <source>
        <strain evidence="2">ATCC 19364 / DSM 1382 / NCIMB 9332 / VKM B-1759</strain>
    </source>
</reference>
<dbReference type="AlphaFoldDB" id="T2G7I3"/>
<protein>
    <submittedName>
        <fullName evidence="1">Uncharacterized protein</fullName>
    </submittedName>
</protein>
<dbReference type="RefSeq" id="WP_021758744.1">
    <property type="nucleotide sequence ID" value="NC_022444.1"/>
</dbReference>
<dbReference type="eggNOG" id="ENOG50315AZ">
    <property type="taxonomic scope" value="Bacteria"/>
</dbReference>
<dbReference type="HOGENOM" id="CLU_583466_0_0_7"/>
<organism evidence="1 2">
    <name type="scientific">Megalodesulfovibrio gigas (strain ATCC 19364 / DSM 1382 / NCIMB 9332 / VKM B-1759)</name>
    <name type="common">Desulfovibrio gigas</name>
    <dbReference type="NCBI Taxonomy" id="1121448"/>
    <lineage>
        <taxon>Bacteria</taxon>
        <taxon>Pseudomonadati</taxon>
        <taxon>Thermodesulfobacteriota</taxon>
        <taxon>Desulfovibrionia</taxon>
        <taxon>Desulfovibrionales</taxon>
        <taxon>Desulfovibrionaceae</taxon>
        <taxon>Megalodesulfovibrio</taxon>
    </lineage>
</organism>
<dbReference type="PATRIC" id="fig|1121448.10.peg.221"/>
<sequence length="459" mass="52178">MTREELLKVHPHHAAMLPRWRFWIAAYEGLDAMLAYGVLARHPREELHEFQDRLREAVGFNYCKSIVNCFNFYLFEKQPRRELAGLAGDGLWRTFAEDCDLYGTNYDNFLLEQQKYASIFGHVGVLVDKPGRGAATRQEEREARLHPYLAAYHPEAILDWRVERDINHRPYVAMVKLMEEDGTILVYRPDAWERWRVEEGAELVGQGTHPLGRVPFVWLMNLTGRRRFVGVSDIADVAPLDASIIRDLSLGGEVIRNCAFPMFRTPRQPPDATGLRDEVATGPRAVLEWDPDAGADARPDWLEAAAREPVEAILLWVERKTQEIYRMSNAGGLHGVDAQAKSGVALRQEFQLLNSVLASKAANLEEAERAILGHWLAWQGREKEVERMRLERPRHFSVEDLAADLDNALKGAGFIDSPTFQRELKMSLARRLLPGGEGVLGTVREELTAKDVAEQQPRD</sequence>
<proteinExistence type="predicted"/>
<dbReference type="STRING" id="1121448.DGI_0215"/>
<gene>
    <name evidence="1" type="ORF">DGI_0215</name>
</gene>
<reference evidence="1 2" key="1">
    <citation type="journal article" date="2013" name="J. Bacteriol.">
        <title>Roles of HynAB and Ech, the only two hydrogenases found in the model sulfate reducer Desulfovibrio gigas.</title>
        <authorList>
            <person name="Morais-Silva F.O."/>
            <person name="Santos C.I."/>
            <person name="Rodrigues R."/>
            <person name="Pereira I.A."/>
            <person name="Rodrigues-Pousada C."/>
        </authorList>
    </citation>
    <scope>NUCLEOTIDE SEQUENCE [LARGE SCALE GENOMIC DNA]</scope>
    <source>
        <strain evidence="2">ATCC 19364 / DSM 1382 / NCIMB 9332 / VKM B-1759</strain>
    </source>
</reference>
<evidence type="ECO:0000313" key="2">
    <source>
        <dbReference type="Proteomes" id="UP000016587"/>
    </source>
</evidence>
<name>T2G7I3_MEGG1</name>